<accession>A0AA88DEX9</accession>
<dbReference type="Proteomes" id="UP001187192">
    <property type="component" value="Unassembled WGS sequence"/>
</dbReference>
<organism evidence="1 2">
    <name type="scientific">Ficus carica</name>
    <name type="common">Common fig</name>
    <dbReference type="NCBI Taxonomy" id="3494"/>
    <lineage>
        <taxon>Eukaryota</taxon>
        <taxon>Viridiplantae</taxon>
        <taxon>Streptophyta</taxon>
        <taxon>Embryophyta</taxon>
        <taxon>Tracheophyta</taxon>
        <taxon>Spermatophyta</taxon>
        <taxon>Magnoliopsida</taxon>
        <taxon>eudicotyledons</taxon>
        <taxon>Gunneridae</taxon>
        <taxon>Pentapetalae</taxon>
        <taxon>rosids</taxon>
        <taxon>fabids</taxon>
        <taxon>Rosales</taxon>
        <taxon>Moraceae</taxon>
        <taxon>Ficeae</taxon>
        <taxon>Ficus</taxon>
    </lineage>
</organism>
<name>A0AA88DEX9_FICCA</name>
<gene>
    <name evidence="1" type="ORF">TIFTF001_021773</name>
</gene>
<proteinExistence type="predicted"/>
<dbReference type="EMBL" id="BTGU01000042">
    <property type="protein sequence ID" value="GMN52632.1"/>
    <property type="molecule type" value="Genomic_DNA"/>
</dbReference>
<sequence>MPPWRWEVGSMSTWDVIKQLREAFARGCGGVTGLALYQQIWIHHRIYGQVITDLVVHHRALWGPIKVWVFPQHLPRVVLW</sequence>
<protein>
    <submittedName>
        <fullName evidence="1">Uncharacterized protein</fullName>
    </submittedName>
</protein>
<keyword evidence="2" id="KW-1185">Reference proteome</keyword>
<evidence type="ECO:0000313" key="1">
    <source>
        <dbReference type="EMBL" id="GMN52632.1"/>
    </source>
</evidence>
<dbReference type="AlphaFoldDB" id="A0AA88DEX9"/>
<reference evidence="1" key="1">
    <citation type="submission" date="2023-07" db="EMBL/GenBank/DDBJ databases">
        <title>draft genome sequence of fig (Ficus carica).</title>
        <authorList>
            <person name="Takahashi T."/>
            <person name="Nishimura K."/>
        </authorList>
    </citation>
    <scope>NUCLEOTIDE SEQUENCE</scope>
</reference>
<evidence type="ECO:0000313" key="2">
    <source>
        <dbReference type="Proteomes" id="UP001187192"/>
    </source>
</evidence>
<comment type="caution">
    <text evidence="1">The sequence shown here is derived from an EMBL/GenBank/DDBJ whole genome shotgun (WGS) entry which is preliminary data.</text>
</comment>